<keyword evidence="5" id="KW-0443">Lipid metabolism</keyword>
<dbReference type="PANTHER" id="PTHR43667">
    <property type="entry name" value="CYCLOPROPANE-FATTY-ACYL-PHOSPHOLIPID SYNTHASE"/>
    <property type="match status" value="1"/>
</dbReference>
<evidence type="ECO:0000313" key="6">
    <source>
        <dbReference type="EMBL" id="SFK25819.1"/>
    </source>
</evidence>
<accession>A0A1I3Y322</accession>
<comment type="caution">
    <text evidence="6">The sequence shown here is derived from an EMBL/GenBank/DDBJ whole genome shotgun (WGS) entry which is preliminary data.</text>
</comment>
<dbReference type="InterPro" id="IPR003333">
    <property type="entry name" value="CMAS"/>
</dbReference>
<gene>
    <name evidence="6" type="ORF">SAMN04488518_103302</name>
</gene>
<keyword evidence="2" id="KW-0489">Methyltransferase</keyword>
<dbReference type="Gene3D" id="3.40.50.150">
    <property type="entry name" value="Vaccinia Virus protein VP39"/>
    <property type="match status" value="1"/>
</dbReference>
<name>A0A1I3Y322_9HYPH</name>
<dbReference type="PANTHER" id="PTHR43667:SF2">
    <property type="entry name" value="FATTY ACID C-METHYL TRANSFERASE"/>
    <property type="match status" value="1"/>
</dbReference>
<evidence type="ECO:0000256" key="1">
    <source>
        <dbReference type="ARBA" id="ARBA00010815"/>
    </source>
</evidence>
<dbReference type="RefSeq" id="WP_093518370.1">
    <property type="nucleotide sequence ID" value="NZ_FOSK01000003.1"/>
</dbReference>
<evidence type="ECO:0000256" key="5">
    <source>
        <dbReference type="ARBA" id="ARBA00023098"/>
    </source>
</evidence>
<dbReference type="EMBL" id="FOSK01000003">
    <property type="protein sequence ID" value="SFK25819.1"/>
    <property type="molecule type" value="Genomic_DNA"/>
</dbReference>
<evidence type="ECO:0000256" key="2">
    <source>
        <dbReference type="ARBA" id="ARBA00022603"/>
    </source>
</evidence>
<evidence type="ECO:0000313" key="7">
    <source>
        <dbReference type="Proteomes" id="UP000199598"/>
    </source>
</evidence>
<comment type="similarity">
    <text evidence="1">Belongs to the CFA/CMAS family.</text>
</comment>
<organism evidence="6 7">
    <name type="scientific">Pseudovibrio ascidiaceicola</name>
    <dbReference type="NCBI Taxonomy" id="285279"/>
    <lineage>
        <taxon>Bacteria</taxon>
        <taxon>Pseudomonadati</taxon>
        <taxon>Pseudomonadota</taxon>
        <taxon>Alphaproteobacteria</taxon>
        <taxon>Hyphomicrobiales</taxon>
        <taxon>Stappiaceae</taxon>
        <taxon>Pseudovibrio</taxon>
    </lineage>
</organism>
<proteinExistence type="inferred from homology"/>
<dbReference type="SUPFAM" id="SSF53335">
    <property type="entry name" value="S-adenosyl-L-methionine-dependent methyltransferases"/>
    <property type="match status" value="1"/>
</dbReference>
<dbReference type="PIRSF" id="PIRSF003085">
    <property type="entry name" value="CMAS"/>
    <property type="match status" value="1"/>
</dbReference>
<keyword evidence="3" id="KW-0808">Transferase</keyword>
<protein>
    <submittedName>
        <fullName evidence="6">Cyclopropane-fatty-acyl-phospholipid synthase</fullName>
    </submittedName>
</protein>
<evidence type="ECO:0000256" key="4">
    <source>
        <dbReference type="ARBA" id="ARBA00022691"/>
    </source>
</evidence>
<reference evidence="6 7" key="1">
    <citation type="submission" date="2016-10" db="EMBL/GenBank/DDBJ databases">
        <authorList>
            <person name="Varghese N."/>
            <person name="Submissions S."/>
        </authorList>
    </citation>
    <scope>NUCLEOTIDE SEQUENCE [LARGE SCALE GENOMIC DNA]</scope>
    <source>
        <strain evidence="6 7">DSM 16392</strain>
    </source>
</reference>
<sequence length="414" mass="47735">MTLRDHSSLSPLTHAKMTELNLSSKLWKTLLDRVLHRLSEGHLWIILPNDQMLSYGNPSGKGPVVTVKILNTRLLWRLLSGNSLALAEGYLEEDWQCSDLRSLFDLLVANKQIMQSVTKRGFLSRAFARLRHLANANTLNGSKRNIAFHYDLGNDFYSQWLDETMTYSSAYKLKQHETLEEAQRRKYDRVLQMTDTQPDQQILEIGCGWGGFAEHACTAGRDVHGITLSQEQLRFAQSRLQSKETEGSASFELRDYRETEGQYDAIVSIEMIEAVGEENWAGYFEKLKSRLKPGGTAVIQAILISDEKFHCYRKNVDFIQRYIFPGGLLPSAKELARQIEQQKLQLVTREFFGADYEKTLVRWRESFFQSWPEIAKLGYDNRFKRMWHYYLAYCEAGFAEGTINVGLFQIKKPG</sequence>
<dbReference type="Pfam" id="PF02353">
    <property type="entry name" value="CMAS"/>
    <property type="match status" value="1"/>
</dbReference>
<keyword evidence="7" id="KW-1185">Reference proteome</keyword>
<dbReference type="InterPro" id="IPR029063">
    <property type="entry name" value="SAM-dependent_MTases_sf"/>
</dbReference>
<keyword evidence="4" id="KW-0949">S-adenosyl-L-methionine</keyword>
<dbReference type="CDD" id="cd02440">
    <property type="entry name" value="AdoMet_MTases"/>
    <property type="match status" value="1"/>
</dbReference>
<dbReference type="Proteomes" id="UP000199598">
    <property type="component" value="Unassembled WGS sequence"/>
</dbReference>
<evidence type="ECO:0000256" key="3">
    <source>
        <dbReference type="ARBA" id="ARBA00022679"/>
    </source>
</evidence>
<dbReference type="InterPro" id="IPR050723">
    <property type="entry name" value="CFA/CMAS"/>
</dbReference>